<dbReference type="VEuPathDB" id="FungiDB:TRICI_003070"/>
<evidence type="ECO:0000313" key="3">
    <source>
        <dbReference type="EMBL" id="KAA8913950.1"/>
    </source>
</evidence>
<dbReference type="PANTHER" id="PTHR14119:SF3">
    <property type="entry name" value="ISOCHORISMATASE DOMAIN-CONTAINING PROTEIN 2"/>
    <property type="match status" value="1"/>
</dbReference>
<evidence type="ECO:0000313" key="4">
    <source>
        <dbReference type="Proteomes" id="UP000761534"/>
    </source>
</evidence>
<evidence type="ECO:0000259" key="2">
    <source>
        <dbReference type="Pfam" id="PF00857"/>
    </source>
</evidence>
<dbReference type="Proteomes" id="UP000761534">
    <property type="component" value="Unassembled WGS sequence"/>
</dbReference>
<accession>A0A642V4Q7</accession>
<feature type="domain" description="Isochorismatase-like" evidence="2">
    <location>
        <begin position="21"/>
        <end position="165"/>
    </location>
</feature>
<sequence length="205" mass="22489">MTSKPQGNQDDEMNGLRMRPALFICDIQERFRSTIFGYPEVVSTARRMISAAGILQLPLYVTTQSRAKLGPTVNELDVSKAVVNTDKTRFSMMVPEIAQNLKKGTPVAIVGIESHVCVLQTTLDLLKAGHPVYLLADGISSANKEEKPIALRRLAQAGATVTTSESFLFETMGDASVDQFRQISSLIKNEKTETQKSLDTLASRL</sequence>
<evidence type="ECO:0000256" key="1">
    <source>
        <dbReference type="ARBA" id="ARBA00006336"/>
    </source>
</evidence>
<dbReference type="AlphaFoldDB" id="A0A642V4Q7"/>
<dbReference type="OrthoDB" id="269496at2759"/>
<dbReference type="PANTHER" id="PTHR14119">
    <property type="entry name" value="HYDROLASE"/>
    <property type="match status" value="1"/>
</dbReference>
<organism evidence="3 4">
    <name type="scientific">Trichomonascus ciferrii</name>
    <dbReference type="NCBI Taxonomy" id="44093"/>
    <lineage>
        <taxon>Eukaryota</taxon>
        <taxon>Fungi</taxon>
        <taxon>Dikarya</taxon>
        <taxon>Ascomycota</taxon>
        <taxon>Saccharomycotina</taxon>
        <taxon>Dipodascomycetes</taxon>
        <taxon>Dipodascales</taxon>
        <taxon>Trichomonascaceae</taxon>
        <taxon>Trichomonascus</taxon>
        <taxon>Trichomonascus ciferrii complex</taxon>
    </lineage>
</organism>
<dbReference type="Pfam" id="PF00857">
    <property type="entry name" value="Isochorismatase"/>
    <property type="match status" value="1"/>
</dbReference>
<name>A0A642V4Q7_9ASCO</name>
<dbReference type="SUPFAM" id="SSF52499">
    <property type="entry name" value="Isochorismatase-like hydrolases"/>
    <property type="match status" value="1"/>
</dbReference>
<proteinExistence type="inferred from homology"/>
<dbReference type="EMBL" id="SWFS01000213">
    <property type="protein sequence ID" value="KAA8913950.1"/>
    <property type="molecule type" value="Genomic_DNA"/>
</dbReference>
<keyword evidence="4" id="KW-1185">Reference proteome</keyword>
<dbReference type="InterPro" id="IPR036380">
    <property type="entry name" value="Isochorismatase-like_sf"/>
</dbReference>
<dbReference type="InterPro" id="IPR050993">
    <property type="entry name" value="Isochorismatase_domain"/>
</dbReference>
<gene>
    <name evidence="3" type="ORF">TRICI_003070</name>
</gene>
<reference evidence="3" key="1">
    <citation type="journal article" date="2019" name="G3 (Bethesda)">
        <title>Genome Assemblies of Two Rare Opportunistic Yeast Pathogens: Diutina rugosa (syn. Candida rugosa) and Trichomonascus ciferrii (syn. Candida ciferrii).</title>
        <authorList>
            <person name="Mixao V."/>
            <person name="Saus E."/>
            <person name="Hansen A.P."/>
            <person name="Lass-Florl C."/>
            <person name="Gabaldon T."/>
        </authorList>
    </citation>
    <scope>NUCLEOTIDE SEQUENCE</scope>
    <source>
        <strain evidence="3">CBS 4856</strain>
    </source>
</reference>
<dbReference type="InterPro" id="IPR000868">
    <property type="entry name" value="Isochorismatase-like_dom"/>
</dbReference>
<comment type="caution">
    <text evidence="3">The sequence shown here is derived from an EMBL/GenBank/DDBJ whole genome shotgun (WGS) entry which is preliminary data.</text>
</comment>
<comment type="similarity">
    <text evidence="1">Belongs to the isochorismatase family.</text>
</comment>
<dbReference type="Gene3D" id="3.40.50.850">
    <property type="entry name" value="Isochorismatase-like"/>
    <property type="match status" value="1"/>
</dbReference>
<protein>
    <recommendedName>
        <fullName evidence="2">Isochorismatase-like domain-containing protein</fullName>
    </recommendedName>
</protein>